<organism evidence="1 2">
    <name type="scientific">Planomonospora venezuelensis</name>
    <dbReference type="NCBI Taxonomy" id="1999"/>
    <lineage>
        <taxon>Bacteria</taxon>
        <taxon>Bacillati</taxon>
        <taxon>Actinomycetota</taxon>
        <taxon>Actinomycetes</taxon>
        <taxon>Streptosporangiales</taxon>
        <taxon>Streptosporangiaceae</taxon>
        <taxon>Planomonospora</taxon>
    </lineage>
</organism>
<sequence>MTLHVLDDPSALSPRARRFIREKGRREDVLTAEELREHWRSWGRSGPLIDKMVDYQARWGGLALPELAVPLYDGGVAVMYGEDLGELEEASWCFGAGMDHYSVAHWFCVDPQGRFGILYEHWVALHSSVSGWIEACALADAAQAMERIGTWRGEEARRARILTHVLPGLTPVPEVEGLADNWWQDNGVLFAAYDGEARVFRSERSAFTALYAESEHQAEELKALLCDLGL</sequence>
<evidence type="ECO:0000313" key="2">
    <source>
        <dbReference type="Proteomes" id="UP000562352"/>
    </source>
</evidence>
<dbReference type="Proteomes" id="UP000562352">
    <property type="component" value="Unassembled WGS sequence"/>
</dbReference>
<comment type="caution">
    <text evidence="1">The sequence shown here is derived from an EMBL/GenBank/DDBJ whole genome shotgun (WGS) entry which is preliminary data.</text>
</comment>
<dbReference type="RefSeq" id="WP_184946874.1">
    <property type="nucleotide sequence ID" value="NZ_BAAAWZ010000001.1"/>
</dbReference>
<dbReference type="EMBL" id="JACHJJ010000025">
    <property type="protein sequence ID" value="MBB5966613.1"/>
    <property type="molecule type" value="Genomic_DNA"/>
</dbReference>
<name>A0A841DCU4_PLAVE</name>
<proteinExistence type="predicted"/>
<protein>
    <submittedName>
        <fullName evidence="1">Uncharacterized protein</fullName>
    </submittedName>
</protein>
<keyword evidence="2" id="KW-1185">Reference proteome</keyword>
<accession>A0A841DCU4</accession>
<reference evidence="1 2" key="1">
    <citation type="submission" date="2020-08" db="EMBL/GenBank/DDBJ databases">
        <title>Genomic Encyclopedia of Type Strains, Phase III (KMG-III): the genomes of soil and plant-associated and newly described type strains.</title>
        <authorList>
            <person name="Whitman W."/>
        </authorList>
    </citation>
    <scope>NUCLEOTIDE SEQUENCE [LARGE SCALE GENOMIC DNA]</scope>
    <source>
        <strain evidence="1 2">CECT 3303</strain>
    </source>
</reference>
<gene>
    <name evidence="1" type="ORF">FHS22_005905</name>
</gene>
<dbReference type="AlphaFoldDB" id="A0A841DCU4"/>
<evidence type="ECO:0000313" key="1">
    <source>
        <dbReference type="EMBL" id="MBB5966613.1"/>
    </source>
</evidence>